<dbReference type="AlphaFoldDB" id="A0A0G1GKD2"/>
<protein>
    <submittedName>
        <fullName evidence="6">ABC superfamily ATP binding cassette transporter ABC protein</fullName>
    </submittedName>
</protein>
<dbReference type="Proteomes" id="UP000034069">
    <property type="component" value="Unassembled WGS sequence"/>
</dbReference>
<evidence type="ECO:0000313" key="6">
    <source>
        <dbReference type="EMBL" id="KKT34823.1"/>
    </source>
</evidence>
<dbReference type="GO" id="GO:0005524">
    <property type="term" value="F:ATP binding"/>
    <property type="evidence" value="ECO:0007669"/>
    <property type="project" value="UniProtKB-KW"/>
</dbReference>
<keyword evidence="2" id="KW-0067">ATP-binding</keyword>
<accession>A0A0G1GKD2</accession>
<sequence>MKNEAQRFSSESVRNRLKKIEITDSLFDVVKCRLEQDIFGQEEACEAVARMVTKFESGVNDIHRPAGVLIFLGPTGVGKTEMSKALTKHLFGKFSDGNYKKIDCSEYSEPHTISRFIGSPPSYVGYGDELVIEPGFLNNRNVIVFDEIEKADPALWKMLLSVFDTGVLHARCKLGDKREIEEVALNFSNSFIILTSNVGARQIQEKQRPGLGFLNHTVDTDVSQAAITGLLSFFADVPEFLGRIDEFIVFKHLKPEHYEQIYWKFIEELNSQLQVRLEINFSTTYELADYLIKQGVADNRYGARNIKHVIDKTLVQPLADVLASHPGIRGMIGDIDDGQVVFYDLTPELPEITPEDNREMMELEELLRVEMLMKENKIRECENKMTRYLESNPDKWVLLDKILADLNVIQGRIECPKGEEIKVTRALSLVANLSGLNSTLAPVNSDEDAQNRLINILEFYWRVTQESQ</sequence>
<dbReference type="PANTHER" id="PTHR11638">
    <property type="entry name" value="ATP-DEPENDENT CLP PROTEASE"/>
    <property type="match status" value="1"/>
</dbReference>
<keyword evidence="1" id="KW-0547">Nucleotide-binding</keyword>
<dbReference type="GO" id="GO:0034605">
    <property type="term" value="P:cellular response to heat"/>
    <property type="evidence" value="ECO:0007669"/>
    <property type="project" value="TreeGrafter"/>
</dbReference>
<dbReference type="SMART" id="SM00382">
    <property type="entry name" value="AAA"/>
    <property type="match status" value="1"/>
</dbReference>
<dbReference type="InterPro" id="IPR003959">
    <property type="entry name" value="ATPase_AAA_core"/>
</dbReference>
<evidence type="ECO:0000259" key="4">
    <source>
        <dbReference type="SMART" id="SM00382"/>
    </source>
</evidence>
<dbReference type="GO" id="GO:0016887">
    <property type="term" value="F:ATP hydrolysis activity"/>
    <property type="evidence" value="ECO:0007669"/>
    <property type="project" value="InterPro"/>
</dbReference>
<gene>
    <name evidence="6" type="ORF">UW23_C0028G0007</name>
</gene>
<dbReference type="GO" id="GO:0005737">
    <property type="term" value="C:cytoplasm"/>
    <property type="evidence" value="ECO:0007669"/>
    <property type="project" value="TreeGrafter"/>
</dbReference>
<evidence type="ECO:0000256" key="1">
    <source>
        <dbReference type="ARBA" id="ARBA00022741"/>
    </source>
</evidence>
<evidence type="ECO:0000259" key="5">
    <source>
        <dbReference type="SMART" id="SM01086"/>
    </source>
</evidence>
<evidence type="ECO:0000313" key="7">
    <source>
        <dbReference type="Proteomes" id="UP000034069"/>
    </source>
</evidence>
<proteinExistence type="predicted"/>
<feature type="domain" description="Clp ATPase C-terminal" evidence="5">
    <location>
        <begin position="253"/>
        <end position="342"/>
    </location>
</feature>
<dbReference type="Gene3D" id="1.10.8.60">
    <property type="match status" value="1"/>
</dbReference>
<reference evidence="6 7" key="1">
    <citation type="journal article" date="2015" name="Nature">
        <title>rRNA introns, odd ribosomes, and small enigmatic genomes across a large radiation of phyla.</title>
        <authorList>
            <person name="Brown C.T."/>
            <person name="Hug L.A."/>
            <person name="Thomas B.C."/>
            <person name="Sharon I."/>
            <person name="Castelle C.J."/>
            <person name="Singh A."/>
            <person name="Wilkins M.J."/>
            <person name="Williams K.H."/>
            <person name="Banfield J.F."/>
        </authorList>
    </citation>
    <scope>NUCLEOTIDE SEQUENCE [LARGE SCALE GENOMIC DNA]</scope>
</reference>
<comment type="caution">
    <text evidence="6">The sequence shown here is derived from an EMBL/GenBank/DDBJ whole genome shotgun (WGS) entry which is preliminary data.</text>
</comment>
<evidence type="ECO:0000256" key="2">
    <source>
        <dbReference type="ARBA" id="ARBA00022840"/>
    </source>
</evidence>
<dbReference type="Gene3D" id="3.40.50.300">
    <property type="entry name" value="P-loop containing nucleotide triphosphate hydrolases"/>
    <property type="match status" value="1"/>
</dbReference>
<dbReference type="EMBL" id="LCHN01000028">
    <property type="protein sequence ID" value="KKT34823.1"/>
    <property type="molecule type" value="Genomic_DNA"/>
</dbReference>
<dbReference type="InterPro" id="IPR027417">
    <property type="entry name" value="P-loop_NTPase"/>
</dbReference>
<dbReference type="InterPro" id="IPR019489">
    <property type="entry name" value="Clp_ATPase_C"/>
</dbReference>
<keyword evidence="3" id="KW-0143">Chaperone</keyword>
<dbReference type="InterPro" id="IPR003593">
    <property type="entry name" value="AAA+_ATPase"/>
</dbReference>
<dbReference type="InterPro" id="IPR001270">
    <property type="entry name" value="ClpA/B"/>
</dbReference>
<dbReference type="Pfam" id="PF10431">
    <property type="entry name" value="ClpB_D2-small"/>
    <property type="match status" value="1"/>
</dbReference>
<dbReference type="PANTHER" id="PTHR11638:SF18">
    <property type="entry name" value="HEAT SHOCK PROTEIN 104"/>
    <property type="match status" value="1"/>
</dbReference>
<dbReference type="InterPro" id="IPR050130">
    <property type="entry name" value="ClpA_ClpB"/>
</dbReference>
<dbReference type="CDD" id="cd19499">
    <property type="entry name" value="RecA-like_ClpB_Hsp104-like"/>
    <property type="match status" value="1"/>
</dbReference>
<feature type="domain" description="AAA+ ATPase" evidence="4">
    <location>
        <begin position="65"/>
        <end position="245"/>
    </location>
</feature>
<dbReference type="PRINTS" id="PR00300">
    <property type="entry name" value="CLPPROTEASEA"/>
</dbReference>
<name>A0A0G1GKD2_9BACT</name>
<organism evidence="6 7">
    <name type="scientific">Candidatus Collierbacteria bacterium GW2011_GWA1_44_12</name>
    <dbReference type="NCBI Taxonomy" id="1618376"/>
    <lineage>
        <taxon>Bacteria</taxon>
        <taxon>Candidatus Collieribacteriota</taxon>
    </lineage>
</organism>
<dbReference type="SMART" id="SM01086">
    <property type="entry name" value="ClpB_D2-small"/>
    <property type="match status" value="1"/>
</dbReference>
<evidence type="ECO:0000256" key="3">
    <source>
        <dbReference type="ARBA" id="ARBA00023186"/>
    </source>
</evidence>
<dbReference type="Pfam" id="PF07724">
    <property type="entry name" value="AAA_2"/>
    <property type="match status" value="1"/>
</dbReference>
<dbReference type="SUPFAM" id="SSF52540">
    <property type="entry name" value="P-loop containing nucleoside triphosphate hydrolases"/>
    <property type="match status" value="1"/>
</dbReference>